<dbReference type="EMBL" id="LWMH01000001">
    <property type="protein sequence ID" value="KZS46031.1"/>
    <property type="molecule type" value="Genomic_DNA"/>
</dbReference>
<dbReference type="RefSeq" id="WP_063478111.1">
    <property type="nucleotide sequence ID" value="NZ_CP147845.1"/>
</dbReference>
<sequence length="97" mass="11678">MLTIKEYSVELVKDPFGILTGKRFEFVCDLDVPEDDELYSEQGIYLRVIFLDDEERSRIVKYDFYERTTDQYLDFDMEPEEEEQLTAFCKEHLQEEG</sequence>
<accession>A0A163IMM1</accession>
<dbReference type="InterPro" id="IPR045424">
    <property type="entry name" value="DUF6509"/>
</dbReference>
<dbReference type="STRING" id="59843.A3958_08430"/>
<proteinExistence type="predicted"/>
<name>A0A163IMM1_9BACL</name>
<dbReference type="Proteomes" id="UP000076796">
    <property type="component" value="Unassembled WGS sequence"/>
</dbReference>
<evidence type="ECO:0000313" key="2">
    <source>
        <dbReference type="Proteomes" id="UP000076796"/>
    </source>
</evidence>
<organism evidence="1 2">
    <name type="scientific">Paenibacillus glucanolyticus</name>
    <dbReference type="NCBI Taxonomy" id="59843"/>
    <lineage>
        <taxon>Bacteria</taxon>
        <taxon>Bacillati</taxon>
        <taxon>Bacillota</taxon>
        <taxon>Bacilli</taxon>
        <taxon>Bacillales</taxon>
        <taxon>Paenibacillaceae</taxon>
        <taxon>Paenibacillus</taxon>
    </lineage>
</organism>
<comment type="caution">
    <text evidence="1">The sequence shown here is derived from an EMBL/GenBank/DDBJ whole genome shotgun (WGS) entry which is preliminary data.</text>
</comment>
<evidence type="ECO:0000313" key="1">
    <source>
        <dbReference type="EMBL" id="KZS46031.1"/>
    </source>
</evidence>
<protein>
    <submittedName>
        <fullName evidence="1">Pullulanase</fullName>
    </submittedName>
</protein>
<dbReference type="AlphaFoldDB" id="A0A163IMM1"/>
<reference evidence="1" key="1">
    <citation type="journal article" date="2016" name="Genome Announc.">
        <title>Draft genomes of two strains of Paenibacillus glucanolyticus with capability to degrade lignocellulose.</title>
        <authorList>
            <person name="Mathews S.L."/>
            <person name="Pawlak J."/>
            <person name="Grunden A.M."/>
        </authorList>
    </citation>
    <scope>NUCLEOTIDE SEQUENCE [LARGE SCALE GENOMIC DNA]</scope>
    <source>
        <strain evidence="1">SLM1</strain>
    </source>
</reference>
<dbReference type="Pfam" id="PF20119">
    <property type="entry name" value="DUF6509"/>
    <property type="match status" value="1"/>
</dbReference>
<dbReference type="OrthoDB" id="2736409at2"/>
<keyword evidence="2" id="KW-1185">Reference proteome</keyword>
<dbReference type="GeneID" id="97552570"/>
<gene>
    <name evidence="1" type="ORF">AWU65_08910</name>
</gene>